<evidence type="ECO:0000313" key="4">
    <source>
        <dbReference type="Proteomes" id="UP000318081"/>
    </source>
</evidence>
<dbReference type="Pfam" id="PF05569">
    <property type="entry name" value="Peptidase_M56"/>
    <property type="match status" value="1"/>
</dbReference>
<keyword evidence="1" id="KW-0812">Transmembrane</keyword>
<dbReference type="CDD" id="cd07341">
    <property type="entry name" value="M56_BlaR1_MecR1_like"/>
    <property type="match status" value="1"/>
</dbReference>
<dbReference type="PANTHER" id="PTHR34978:SF3">
    <property type="entry name" value="SLR0241 PROTEIN"/>
    <property type="match status" value="1"/>
</dbReference>
<dbReference type="InterPro" id="IPR052173">
    <property type="entry name" value="Beta-lactam_resp_regulator"/>
</dbReference>
<dbReference type="InterPro" id="IPR008756">
    <property type="entry name" value="Peptidase_M56"/>
</dbReference>
<keyword evidence="1" id="KW-1133">Transmembrane helix</keyword>
<evidence type="ECO:0000256" key="1">
    <source>
        <dbReference type="SAM" id="Phobius"/>
    </source>
</evidence>
<dbReference type="Proteomes" id="UP000318081">
    <property type="component" value="Chromosome"/>
</dbReference>
<dbReference type="EMBL" id="CP036432">
    <property type="protein sequence ID" value="QDV87811.1"/>
    <property type="molecule type" value="Genomic_DNA"/>
</dbReference>
<evidence type="ECO:0000259" key="2">
    <source>
        <dbReference type="Pfam" id="PF05569"/>
    </source>
</evidence>
<sequence length="480" mass="52850">MLEINVAESVFAFLATYALHSTVWLSLAWLGIRLYRSLCCEHQLALLRMAMAGGILSSLGQSSGVAPSLGFQWSVSRAVSAVPLGSADEVQFRSAAELGISASAMTERTHAMWNVLVVAAVTIWAMIIAIHLQRIARDWWAIERLRRKGRPVTSGTLSRLHAEVASNLGLQRSVQLLLVKGRQSPIVSGYFRPFILVGEAALAGLDEGQIRALLAHEQSHVRRLDPCWNLLLEVARGVFSFQPLNHWAAREIRVQAEFAADRSARSVQDALDLARCLQNFAQQRGKSEWMLAIGMAGPRSNFAHRVVRLLDADGASAPDRRIGWAIRIAGACFALGLVLTGPGLHADSTSTAQQSAKVATKVSKHTNDGFPADAVGFVGVVEGVLLEKIDRDNLLFEVRSVEELARDKNMAIIPSSIVGQQIRVRLIPSQRVRRFRRHVGDTPNGGSMRMTIQHTDQSKFDLHFVTSPKRYKSRLPENLK</sequence>
<feature type="transmembrane region" description="Helical" evidence="1">
    <location>
        <begin position="12"/>
        <end position="32"/>
    </location>
</feature>
<reference evidence="3 4" key="1">
    <citation type="submission" date="2019-02" db="EMBL/GenBank/DDBJ databases">
        <title>Deep-cultivation of Planctomycetes and their phenomic and genomic characterization uncovers novel biology.</title>
        <authorList>
            <person name="Wiegand S."/>
            <person name="Jogler M."/>
            <person name="Boedeker C."/>
            <person name="Pinto D."/>
            <person name="Vollmers J."/>
            <person name="Rivas-Marin E."/>
            <person name="Kohn T."/>
            <person name="Peeters S.H."/>
            <person name="Heuer A."/>
            <person name="Rast P."/>
            <person name="Oberbeckmann S."/>
            <person name="Bunk B."/>
            <person name="Jeske O."/>
            <person name="Meyerdierks A."/>
            <person name="Storesund J.E."/>
            <person name="Kallscheuer N."/>
            <person name="Luecker S."/>
            <person name="Lage O.M."/>
            <person name="Pohl T."/>
            <person name="Merkel B.J."/>
            <person name="Hornburger P."/>
            <person name="Mueller R.-W."/>
            <person name="Bruemmer F."/>
            <person name="Labrenz M."/>
            <person name="Spormann A.M."/>
            <person name="Op den Camp H."/>
            <person name="Overmann J."/>
            <person name="Amann R."/>
            <person name="Jetten M.S.M."/>
            <person name="Mascher T."/>
            <person name="Medema M.H."/>
            <person name="Devos D.P."/>
            <person name="Kaster A.-K."/>
            <person name="Ovreas L."/>
            <person name="Rohde M."/>
            <person name="Galperin M.Y."/>
            <person name="Jogler C."/>
        </authorList>
    </citation>
    <scope>NUCLEOTIDE SEQUENCE [LARGE SCALE GENOMIC DNA]</scope>
    <source>
        <strain evidence="3 4">TBK1r</strain>
    </source>
</reference>
<organism evidence="3 4">
    <name type="scientific">Stieleria magnilauensis</name>
    <dbReference type="NCBI Taxonomy" id="2527963"/>
    <lineage>
        <taxon>Bacteria</taxon>
        <taxon>Pseudomonadati</taxon>
        <taxon>Planctomycetota</taxon>
        <taxon>Planctomycetia</taxon>
        <taxon>Pirellulales</taxon>
        <taxon>Pirellulaceae</taxon>
        <taxon>Stieleria</taxon>
    </lineage>
</organism>
<feature type="transmembrane region" description="Helical" evidence="1">
    <location>
        <begin position="111"/>
        <end position="132"/>
    </location>
</feature>
<dbReference type="PANTHER" id="PTHR34978">
    <property type="entry name" value="POSSIBLE SENSOR-TRANSDUCER PROTEIN BLAR"/>
    <property type="match status" value="1"/>
</dbReference>
<proteinExistence type="predicted"/>
<name>A0ABX5Y487_9BACT</name>
<evidence type="ECO:0000313" key="3">
    <source>
        <dbReference type="EMBL" id="QDV87811.1"/>
    </source>
</evidence>
<protein>
    <submittedName>
        <fullName evidence="3">BlaR1 peptidase M56</fullName>
    </submittedName>
</protein>
<gene>
    <name evidence="3" type="ORF">TBK1r_68430</name>
</gene>
<keyword evidence="4" id="KW-1185">Reference proteome</keyword>
<accession>A0ABX5Y487</accession>
<keyword evidence="1" id="KW-0472">Membrane</keyword>
<feature type="domain" description="Peptidase M56" evidence="2">
    <location>
        <begin position="109"/>
        <end position="263"/>
    </location>
</feature>